<dbReference type="AlphaFoldDB" id="A0A392QR19"/>
<protein>
    <submittedName>
        <fullName evidence="1">Uncharacterized protein</fullName>
    </submittedName>
</protein>
<evidence type="ECO:0000313" key="1">
    <source>
        <dbReference type="EMBL" id="MCI26274.1"/>
    </source>
</evidence>
<dbReference type="Proteomes" id="UP000265520">
    <property type="component" value="Unassembled WGS sequence"/>
</dbReference>
<name>A0A392QR19_9FABA</name>
<reference evidence="1 2" key="1">
    <citation type="journal article" date="2018" name="Front. Plant Sci.">
        <title>Red Clover (Trifolium pratense) and Zigzag Clover (T. medium) - A Picture of Genomic Similarities and Differences.</title>
        <authorList>
            <person name="Dluhosova J."/>
            <person name="Istvanek J."/>
            <person name="Nedelnik J."/>
            <person name="Repkova J."/>
        </authorList>
    </citation>
    <scope>NUCLEOTIDE SEQUENCE [LARGE SCALE GENOMIC DNA]</scope>
    <source>
        <strain evidence="2">cv. 10/8</strain>
        <tissue evidence="1">Leaf</tissue>
    </source>
</reference>
<proteinExistence type="predicted"/>
<accession>A0A392QR19</accession>
<comment type="caution">
    <text evidence="1">The sequence shown here is derived from an EMBL/GenBank/DDBJ whole genome shotgun (WGS) entry which is preliminary data.</text>
</comment>
<dbReference type="EMBL" id="LXQA010152267">
    <property type="protein sequence ID" value="MCI26274.1"/>
    <property type="molecule type" value="Genomic_DNA"/>
</dbReference>
<keyword evidence="2" id="KW-1185">Reference proteome</keyword>
<evidence type="ECO:0000313" key="2">
    <source>
        <dbReference type="Proteomes" id="UP000265520"/>
    </source>
</evidence>
<organism evidence="1 2">
    <name type="scientific">Trifolium medium</name>
    <dbReference type="NCBI Taxonomy" id="97028"/>
    <lineage>
        <taxon>Eukaryota</taxon>
        <taxon>Viridiplantae</taxon>
        <taxon>Streptophyta</taxon>
        <taxon>Embryophyta</taxon>
        <taxon>Tracheophyta</taxon>
        <taxon>Spermatophyta</taxon>
        <taxon>Magnoliopsida</taxon>
        <taxon>eudicotyledons</taxon>
        <taxon>Gunneridae</taxon>
        <taxon>Pentapetalae</taxon>
        <taxon>rosids</taxon>
        <taxon>fabids</taxon>
        <taxon>Fabales</taxon>
        <taxon>Fabaceae</taxon>
        <taxon>Papilionoideae</taxon>
        <taxon>50 kb inversion clade</taxon>
        <taxon>NPAAA clade</taxon>
        <taxon>Hologalegina</taxon>
        <taxon>IRL clade</taxon>
        <taxon>Trifolieae</taxon>
        <taxon>Trifolium</taxon>
    </lineage>
</organism>
<sequence>MTLLRFALKLDETKSWFFDLPLARCAGVLAQRAVLRAGVALATVVGAARRAGRRGAQGCVLVKLLLLDVARNAAGWARRAREQYIRLLLHLLQQQEGGG</sequence>